<comment type="caution">
    <text evidence="2">The sequence shown here is derived from an EMBL/GenBank/DDBJ whole genome shotgun (WGS) entry which is preliminary data.</text>
</comment>
<keyword evidence="3" id="KW-1185">Reference proteome</keyword>
<dbReference type="Proteomes" id="UP000187209">
    <property type="component" value="Unassembled WGS sequence"/>
</dbReference>
<feature type="domain" description="Zinc finger CHCC-type" evidence="1">
    <location>
        <begin position="57"/>
        <end position="96"/>
    </location>
</feature>
<evidence type="ECO:0000259" key="1">
    <source>
        <dbReference type="Pfam" id="PF10276"/>
    </source>
</evidence>
<name>A0A1R2AM20_9CILI</name>
<dbReference type="EMBL" id="MPUH01002076">
    <property type="protein sequence ID" value="OMJ65534.1"/>
    <property type="molecule type" value="Genomic_DNA"/>
</dbReference>
<proteinExistence type="predicted"/>
<dbReference type="AlphaFoldDB" id="A0A1R2AM20"/>
<evidence type="ECO:0000313" key="2">
    <source>
        <dbReference type="EMBL" id="OMJ65534.1"/>
    </source>
</evidence>
<organism evidence="2 3">
    <name type="scientific">Stentor coeruleus</name>
    <dbReference type="NCBI Taxonomy" id="5963"/>
    <lineage>
        <taxon>Eukaryota</taxon>
        <taxon>Sar</taxon>
        <taxon>Alveolata</taxon>
        <taxon>Ciliophora</taxon>
        <taxon>Postciliodesmatophora</taxon>
        <taxon>Heterotrichea</taxon>
        <taxon>Heterotrichida</taxon>
        <taxon>Stentoridae</taxon>
        <taxon>Stentor</taxon>
    </lineage>
</organism>
<sequence length="104" mass="11861">MLLRFIVRASSSLPKIPRDVYGNSVDVNKPHQKSKLTHMTDAEEWVHKIPPIIVNDDVVRCGGVKATGLGHPIVYLQLNKRDPTEPETCKWCGLRYLRNPHLNH</sequence>
<dbReference type="Pfam" id="PF10276">
    <property type="entry name" value="zf-CHCC"/>
    <property type="match status" value="1"/>
</dbReference>
<dbReference type="OrthoDB" id="307899at2759"/>
<protein>
    <recommendedName>
        <fullName evidence="1">Zinc finger CHCC-type domain-containing protein</fullName>
    </recommendedName>
</protein>
<dbReference type="Gene3D" id="2.60.260.40">
    <property type="entry name" value="q5lls5 like domains"/>
    <property type="match status" value="1"/>
</dbReference>
<reference evidence="2 3" key="1">
    <citation type="submission" date="2016-11" db="EMBL/GenBank/DDBJ databases">
        <title>The macronuclear genome of Stentor coeruleus: a giant cell with tiny introns.</title>
        <authorList>
            <person name="Slabodnick M."/>
            <person name="Ruby J.G."/>
            <person name="Reiff S.B."/>
            <person name="Swart E.C."/>
            <person name="Gosai S."/>
            <person name="Prabakaran S."/>
            <person name="Witkowska E."/>
            <person name="Larue G.E."/>
            <person name="Fisher S."/>
            <person name="Freeman R.M."/>
            <person name="Gunawardena J."/>
            <person name="Chu W."/>
            <person name="Stover N.A."/>
            <person name="Gregory B.D."/>
            <person name="Nowacki M."/>
            <person name="Derisi J."/>
            <person name="Roy S.W."/>
            <person name="Marshall W.F."/>
            <person name="Sood P."/>
        </authorList>
    </citation>
    <scope>NUCLEOTIDE SEQUENCE [LARGE SCALE GENOMIC DNA]</scope>
    <source>
        <strain evidence="2">WM001</strain>
    </source>
</reference>
<evidence type="ECO:0000313" key="3">
    <source>
        <dbReference type="Proteomes" id="UP000187209"/>
    </source>
</evidence>
<accession>A0A1R2AM20</accession>
<gene>
    <name evidence="2" type="ORF">SteCoe_38044</name>
</gene>
<dbReference type="InterPro" id="IPR019401">
    <property type="entry name" value="Znf_CHCC"/>
</dbReference>